<proteinExistence type="predicted"/>
<protein>
    <submittedName>
        <fullName evidence="2">Uncharacterized protein</fullName>
    </submittedName>
</protein>
<feature type="region of interest" description="Disordered" evidence="1">
    <location>
        <begin position="247"/>
        <end position="267"/>
    </location>
</feature>
<evidence type="ECO:0000256" key="1">
    <source>
        <dbReference type="SAM" id="MobiDB-lite"/>
    </source>
</evidence>
<sequence>AISPTTKLTTSVSKICSNKRVTTFVIERTTEGHEPVTHAGQPSAPCTAMLTLPTYAIAAMLKSTLPIALLPAINVSGSASHVSVPLLLLCVRQMMCLYAQPRFTPQTLLLDAISEFQFSLATANHTTVTEPEKRVVLVQEDAKETASWLFPKNSDYHNNNNNQNNELLFIWTTSSPVNTINLDINKTASYQRKNSGDRVVPLQLEETRGNLRNKQQNITYGSSGSQYNNNGSINHNAYNPSMETDFVPEQTAPDTTVSHPKTHKGKTAQLPEPLIQILSPMDREARVLRYREKKKRRKV</sequence>
<accession>A0ABQ7XE95</accession>
<keyword evidence="3" id="KW-1185">Reference proteome</keyword>
<name>A0ABQ7XE95_BRANA</name>
<reference evidence="2 3" key="1">
    <citation type="submission" date="2021-05" db="EMBL/GenBank/DDBJ databases">
        <title>Genome Assembly of Synthetic Allotetraploid Brassica napus Reveals Homoeologous Exchanges between Subgenomes.</title>
        <authorList>
            <person name="Davis J.T."/>
        </authorList>
    </citation>
    <scope>NUCLEOTIDE SEQUENCE [LARGE SCALE GENOMIC DNA]</scope>
    <source>
        <strain evidence="3">cv. Da-Ae</strain>
        <tissue evidence="2">Seedling</tissue>
    </source>
</reference>
<evidence type="ECO:0000313" key="3">
    <source>
        <dbReference type="Proteomes" id="UP000824890"/>
    </source>
</evidence>
<dbReference type="Proteomes" id="UP000824890">
    <property type="component" value="Unassembled WGS sequence"/>
</dbReference>
<organism evidence="2 3">
    <name type="scientific">Brassica napus</name>
    <name type="common">Rape</name>
    <dbReference type="NCBI Taxonomy" id="3708"/>
    <lineage>
        <taxon>Eukaryota</taxon>
        <taxon>Viridiplantae</taxon>
        <taxon>Streptophyta</taxon>
        <taxon>Embryophyta</taxon>
        <taxon>Tracheophyta</taxon>
        <taxon>Spermatophyta</taxon>
        <taxon>Magnoliopsida</taxon>
        <taxon>eudicotyledons</taxon>
        <taxon>Gunneridae</taxon>
        <taxon>Pentapetalae</taxon>
        <taxon>rosids</taxon>
        <taxon>malvids</taxon>
        <taxon>Brassicales</taxon>
        <taxon>Brassicaceae</taxon>
        <taxon>Brassiceae</taxon>
        <taxon>Brassica</taxon>
    </lineage>
</organism>
<comment type="caution">
    <text evidence="2">The sequence shown here is derived from an EMBL/GenBank/DDBJ whole genome shotgun (WGS) entry which is preliminary data.</text>
</comment>
<gene>
    <name evidence="2" type="ORF">HID58_090065</name>
</gene>
<feature type="non-terminal residue" evidence="2">
    <location>
        <position position="1"/>
    </location>
</feature>
<evidence type="ECO:0000313" key="2">
    <source>
        <dbReference type="EMBL" id="KAH0854269.1"/>
    </source>
</evidence>
<dbReference type="EMBL" id="JAGKQM010000499">
    <property type="protein sequence ID" value="KAH0854269.1"/>
    <property type="molecule type" value="Genomic_DNA"/>
</dbReference>